<name>A0A644WWW5_9ZZZZ</name>
<protein>
    <recommendedName>
        <fullName evidence="2">HTH tetR-type domain-containing protein</fullName>
    </recommendedName>
</protein>
<accession>A0A644WWW5</accession>
<dbReference type="PANTHER" id="PTHR43479">
    <property type="entry name" value="ACREF/ENVCD OPERON REPRESSOR-RELATED"/>
    <property type="match status" value="1"/>
</dbReference>
<evidence type="ECO:0000313" key="3">
    <source>
        <dbReference type="EMBL" id="MPM08091.1"/>
    </source>
</evidence>
<evidence type="ECO:0000259" key="2">
    <source>
        <dbReference type="PROSITE" id="PS50977"/>
    </source>
</evidence>
<reference evidence="3" key="1">
    <citation type="submission" date="2019-08" db="EMBL/GenBank/DDBJ databases">
        <authorList>
            <person name="Kucharzyk K."/>
            <person name="Murdoch R.W."/>
            <person name="Higgins S."/>
            <person name="Loffler F."/>
        </authorList>
    </citation>
    <scope>NUCLEOTIDE SEQUENCE</scope>
</reference>
<dbReference type="GO" id="GO:0003677">
    <property type="term" value="F:DNA binding"/>
    <property type="evidence" value="ECO:0007669"/>
    <property type="project" value="UniProtKB-KW"/>
</dbReference>
<dbReference type="InterPro" id="IPR036271">
    <property type="entry name" value="Tet_transcr_reg_TetR-rel_C_sf"/>
</dbReference>
<proteinExistence type="predicted"/>
<keyword evidence="1" id="KW-0238">DNA-binding</keyword>
<dbReference type="SUPFAM" id="SSF48498">
    <property type="entry name" value="Tetracyclin repressor-like, C-terminal domain"/>
    <property type="match status" value="1"/>
</dbReference>
<comment type="caution">
    <text evidence="3">The sequence shown here is derived from an EMBL/GenBank/DDBJ whole genome shotgun (WGS) entry which is preliminary data.</text>
</comment>
<sequence>MTTKEKIVEEALTLFSTKGYKGTSVKSIADAVGIKDSSLYKHFKRKRDIFDTIVVEMQDRMSRLSFQVGLPLDPSCEEEAHAYGKLTVDGLRALSRQFFLFYLKDHFVSRFLKMAMMEQYHSSEVYQVYHKIFMEESIAYQTNLFREMIRQGYFCTVDPEVMAINFYSPIFLLLNKYMGEPEKEDTALLLLDKQVTEFYRIYRNQNR</sequence>
<organism evidence="3">
    <name type="scientific">bioreactor metagenome</name>
    <dbReference type="NCBI Taxonomy" id="1076179"/>
    <lineage>
        <taxon>unclassified sequences</taxon>
        <taxon>metagenomes</taxon>
        <taxon>ecological metagenomes</taxon>
    </lineage>
</organism>
<dbReference type="PRINTS" id="PR00455">
    <property type="entry name" value="HTHTETR"/>
</dbReference>
<dbReference type="PANTHER" id="PTHR43479:SF11">
    <property type="entry name" value="ACREF_ENVCD OPERON REPRESSOR-RELATED"/>
    <property type="match status" value="1"/>
</dbReference>
<feature type="domain" description="HTH tetR-type" evidence="2">
    <location>
        <begin position="1"/>
        <end position="61"/>
    </location>
</feature>
<evidence type="ECO:0000256" key="1">
    <source>
        <dbReference type="ARBA" id="ARBA00023125"/>
    </source>
</evidence>
<dbReference type="InterPro" id="IPR009057">
    <property type="entry name" value="Homeodomain-like_sf"/>
</dbReference>
<dbReference type="EMBL" id="VSSQ01001410">
    <property type="protein sequence ID" value="MPM08091.1"/>
    <property type="molecule type" value="Genomic_DNA"/>
</dbReference>
<dbReference type="InterPro" id="IPR001647">
    <property type="entry name" value="HTH_TetR"/>
</dbReference>
<dbReference type="Pfam" id="PF00440">
    <property type="entry name" value="TetR_N"/>
    <property type="match status" value="1"/>
</dbReference>
<dbReference type="AlphaFoldDB" id="A0A644WWW5"/>
<dbReference type="Gene3D" id="1.10.357.10">
    <property type="entry name" value="Tetracycline Repressor, domain 2"/>
    <property type="match status" value="1"/>
</dbReference>
<dbReference type="SUPFAM" id="SSF46689">
    <property type="entry name" value="Homeodomain-like"/>
    <property type="match status" value="1"/>
</dbReference>
<gene>
    <name evidence="3" type="ORF">SDC9_54403</name>
</gene>
<dbReference type="InterPro" id="IPR050624">
    <property type="entry name" value="HTH-type_Tx_Regulator"/>
</dbReference>
<dbReference type="PROSITE" id="PS50977">
    <property type="entry name" value="HTH_TETR_2"/>
    <property type="match status" value="1"/>
</dbReference>